<dbReference type="AlphaFoldDB" id="A0A4R0RGU1"/>
<evidence type="ECO:0000313" key="2">
    <source>
        <dbReference type="EMBL" id="TCD65993.1"/>
    </source>
</evidence>
<comment type="caution">
    <text evidence="2">The sequence shown here is derived from an EMBL/GenBank/DDBJ whole genome shotgun (WGS) entry which is preliminary data.</text>
</comment>
<keyword evidence="3" id="KW-1185">Reference proteome</keyword>
<organism evidence="2 3">
    <name type="scientific">Steccherinum ochraceum</name>
    <dbReference type="NCBI Taxonomy" id="92696"/>
    <lineage>
        <taxon>Eukaryota</taxon>
        <taxon>Fungi</taxon>
        <taxon>Dikarya</taxon>
        <taxon>Basidiomycota</taxon>
        <taxon>Agaricomycotina</taxon>
        <taxon>Agaricomycetes</taxon>
        <taxon>Polyporales</taxon>
        <taxon>Steccherinaceae</taxon>
        <taxon>Steccherinum</taxon>
    </lineage>
</organism>
<dbReference type="EMBL" id="RWJN01000154">
    <property type="protein sequence ID" value="TCD65993.1"/>
    <property type="molecule type" value="Genomic_DNA"/>
</dbReference>
<dbReference type="Proteomes" id="UP000292702">
    <property type="component" value="Unassembled WGS sequence"/>
</dbReference>
<protein>
    <submittedName>
        <fullName evidence="2">Uncharacterized protein</fullName>
    </submittedName>
</protein>
<reference evidence="2 3" key="1">
    <citation type="submission" date="2018-11" db="EMBL/GenBank/DDBJ databases">
        <title>Genome assembly of Steccherinum ochraceum LE-BIN_3174, the white-rot fungus of the Steccherinaceae family (The Residual Polyporoid clade, Polyporales, Basidiomycota).</title>
        <authorList>
            <person name="Fedorova T.V."/>
            <person name="Glazunova O.A."/>
            <person name="Landesman E.O."/>
            <person name="Moiseenko K.V."/>
            <person name="Psurtseva N.V."/>
            <person name="Savinova O.S."/>
            <person name="Shakhova N.V."/>
            <person name="Tyazhelova T.V."/>
            <person name="Vasina D.V."/>
        </authorList>
    </citation>
    <scope>NUCLEOTIDE SEQUENCE [LARGE SCALE GENOMIC DNA]</scope>
    <source>
        <strain evidence="2 3">LE-BIN_3174</strain>
    </source>
</reference>
<evidence type="ECO:0000256" key="1">
    <source>
        <dbReference type="SAM" id="MobiDB-lite"/>
    </source>
</evidence>
<name>A0A4R0RGU1_9APHY</name>
<feature type="compositionally biased region" description="Basic and acidic residues" evidence="1">
    <location>
        <begin position="78"/>
        <end position="92"/>
    </location>
</feature>
<accession>A0A4R0RGU1</accession>
<evidence type="ECO:0000313" key="3">
    <source>
        <dbReference type="Proteomes" id="UP000292702"/>
    </source>
</evidence>
<feature type="region of interest" description="Disordered" evidence="1">
    <location>
        <begin position="1"/>
        <end position="108"/>
    </location>
</feature>
<gene>
    <name evidence="2" type="ORF">EIP91_001940</name>
</gene>
<proteinExistence type="predicted"/>
<sequence length="275" mass="31544">MPKLHTSTSSDSKRSSPYAVSSKPQRKRVSFSEPEKKSKPGPPRKRPMTSLFQSIAAPTAAASPDSEVRGPMTRARTKAKESKAPANVKDDSDSSDDDEPVFRTPTEDSPEDIRALFAHLNYPEDKMEELVVYMRRPHNLGDIPSYEEIFHSIKEEYCFGFYTSDSDILAFCKKYKKDYVPSGSTDARMTEMTFITDYLSLLMNQRDVTLRRVVVTQKHKDNIPNIVERVGHSAFVLSVISTDHIEEPRYQPTNREVVELSYYLKQKPFWWETCD</sequence>